<feature type="compositionally biased region" description="Polar residues" evidence="1">
    <location>
        <begin position="539"/>
        <end position="550"/>
    </location>
</feature>
<sequence length="972" mass="103460">MDDLWGNAWGDPTESSFNSHAKTSPWSSKPQTQPVDEETDIAMPSWSTGTAIQWNEPSENEASLWSQAPPPARWSPTNAYSDLAIGKPHFSEAVGSSSRSSTPKEDVSSSPPNSPPSHTFERNPPLSKYPDAFGGFETGEIADNIDAWHPSPGDLEDDIKNVNGWGSAWADTEAVESTRAEQEAIDEWEAAKRQKEAMDRRVPPELLANILQQVEELSRTVWPQPESLDEEPEWRKKLHIGMDTVEGLDALMNRYTPSMTLPQLKTFPQSFTGKAMINSLKLSRNIPLSKSSPMANFLAAKGSVAWETSIKSRVDVVQDEVPAGWRIMEKDMEREKVEEKTKRGGGGLLASLWNRRASSTPREGTQVTSPVQEGSSAFIASKVVPSLVSSSTSSAGSPAASATQTAPITSVLASPSTTPQTPYSESGLPSFEPFAPPEAQMASAPSAVSRFFNRFSRSRVPSSLSPRNSMALSTDDLEFLSDLVPSANDVDANAEEKDIQLRSLASMIASKPIGGKLPAPLPPPPSASSAVKSAPPSANGSGTKSPNGSLMSFDVLTPNLPEKSPSPVTTASSSTLPPPLAPSLRPLVPLSRPLSPAPSPLTPPNQSSRSQVQRAGRTNSRSSMSSVLPSPGEVKTSHSTFPLPPSSTRASSGNNRPTSATSSSFTSSRSQSPGLLPPPPPPSVRPSPLTVAPSPRLAQPPLSSKPMSPSTSATSILSSAFDGGDSFTGFHSSSPAETFSFYDTTAPDRQLLNGQQSIPQSSSLSSMLPPPLYRLRLVPHAFAQSSQTALQTHPQPPTHLTVPRITLTFTHYDRDDDLTHDHRRAPTFSPARSQPRRAGGSHAGPLAHTEISFARCTPASTASRQHGASYESARRCGRGRGLARRAPPLVPTPMPTQFLSPPPVSSNRLTVPGGSSLHAPSARRPDLSPESMPLAYLVPSDPLKPVSVPPLQPAPTGAGGLSAQDLSFFEGL</sequence>
<evidence type="ECO:0000256" key="1">
    <source>
        <dbReference type="SAM" id="MobiDB-lite"/>
    </source>
</evidence>
<dbReference type="AlphaFoldDB" id="A0A4S4LMK1"/>
<gene>
    <name evidence="2" type="ORF">EW146_g6770</name>
</gene>
<feature type="compositionally biased region" description="Polar residues" evidence="1">
    <location>
        <begin position="605"/>
        <end position="619"/>
    </location>
</feature>
<feature type="region of interest" description="Disordered" evidence="1">
    <location>
        <begin position="816"/>
        <end position="846"/>
    </location>
</feature>
<feature type="compositionally biased region" description="Pro residues" evidence="1">
    <location>
        <begin position="675"/>
        <end position="685"/>
    </location>
</feature>
<keyword evidence="3" id="KW-1185">Reference proteome</keyword>
<feature type="region of interest" description="Disordered" evidence="1">
    <location>
        <begin position="410"/>
        <end position="439"/>
    </location>
</feature>
<feature type="region of interest" description="Disordered" evidence="1">
    <location>
        <begin position="858"/>
        <end position="972"/>
    </location>
</feature>
<evidence type="ECO:0000313" key="2">
    <source>
        <dbReference type="EMBL" id="THH13446.1"/>
    </source>
</evidence>
<feature type="compositionally biased region" description="Polar residues" evidence="1">
    <location>
        <begin position="45"/>
        <end position="66"/>
    </location>
</feature>
<dbReference type="EMBL" id="SGPL01000353">
    <property type="protein sequence ID" value="THH13446.1"/>
    <property type="molecule type" value="Genomic_DNA"/>
</dbReference>
<feature type="compositionally biased region" description="Polar residues" evidence="1">
    <location>
        <begin position="356"/>
        <end position="372"/>
    </location>
</feature>
<feature type="compositionally biased region" description="Low complexity" evidence="1">
    <location>
        <begin position="527"/>
        <end position="538"/>
    </location>
</feature>
<feature type="region of interest" description="Disordered" evidence="1">
    <location>
        <begin position="515"/>
        <end position="716"/>
    </location>
</feature>
<feature type="compositionally biased region" description="Low complexity" evidence="1">
    <location>
        <begin position="658"/>
        <end position="674"/>
    </location>
</feature>
<feature type="compositionally biased region" description="Polar residues" evidence="1">
    <location>
        <begin position="13"/>
        <end position="34"/>
    </location>
</feature>
<organism evidence="2 3">
    <name type="scientific">Bondarzewia mesenterica</name>
    <dbReference type="NCBI Taxonomy" id="1095465"/>
    <lineage>
        <taxon>Eukaryota</taxon>
        <taxon>Fungi</taxon>
        <taxon>Dikarya</taxon>
        <taxon>Basidiomycota</taxon>
        <taxon>Agaricomycotina</taxon>
        <taxon>Agaricomycetes</taxon>
        <taxon>Russulales</taxon>
        <taxon>Bondarzewiaceae</taxon>
        <taxon>Bondarzewia</taxon>
    </lineage>
</organism>
<feature type="region of interest" description="Disordered" evidence="1">
    <location>
        <begin position="336"/>
        <end position="372"/>
    </location>
</feature>
<feature type="compositionally biased region" description="Low complexity" evidence="1">
    <location>
        <begin position="565"/>
        <end position="575"/>
    </location>
</feature>
<feature type="compositionally biased region" description="Low complexity" evidence="1">
    <location>
        <begin position="582"/>
        <end position="594"/>
    </location>
</feature>
<comment type="caution">
    <text evidence="2">The sequence shown here is derived from an EMBL/GenBank/DDBJ whole genome shotgun (WGS) entry which is preliminary data.</text>
</comment>
<dbReference type="OrthoDB" id="3262497at2759"/>
<feature type="compositionally biased region" description="Polar residues" evidence="1">
    <location>
        <begin position="411"/>
        <end position="424"/>
    </location>
</feature>
<feature type="compositionally biased region" description="Low complexity" evidence="1">
    <location>
        <begin position="620"/>
        <end position="630"/>
    </location>
</feature>
<feature type="compositionally biased region" description="Polar residues" evidence="1">
    <location>
        <begin position="646"/>
        <end position="657"/>
    </location>
</feature>
<reference evidence="2 3" key="1">
    <citation type="submission" date="2019-02" db="EMBL/GenBank/DDBJ databases">
        <title>Genome sequencing of the rare red list fungi Bondarzewia mesenterica.</title>
        <authorList>
            <person name="Buettner E."/>
            <person name="Kellner H."/>
        </authorList>
    </citation>
    <scope>NUCLEOTIDE SEQUENCE [LARGE SCALE GENOMIC DNA]</scope>
    <source>
        <strain evidence="2 3">DSM 108281</strain>
    </source>
</reference>
<feature type="region of interest" description="Disordered" evidence="1">
    <location>
        <begin position="1"/>
        <end position="162"/>
    </location>
</feature>
<evidence type="ECO:0000313" key="3">
    <source>
        <dbReference type="Proteomes" id="UP000310158"/>
    </source>
</evidence>
<proteinExistence type="predicted"/>
<accession>A0A4S4LMK1</accession>
<name>A0A4S4LMK1_9AGAM</name>
<dbReference type="Proteomes" id="UP000310158">
    <property type="component" value="Unassembled WGS sequence"/>
</dbReference>
<protein>
    <submittedName>
        <fullName evidence="2">Uncharacterized protein</fullName>
    </submittedName>
</protein>
<feature type="compositionally biased region" description="Pro residues" evidence="1">
    <location>
        <begin position="888"/>
        <end position="904"/>
    </location>
</feature>